<protein>
    <submittedName>
        <fullName evidence="1">Uncharacterized protein</fullName>
    </submittedName>
</protein>
<sequence>MTTLEILRPSEVFPTWRRAQLVVDQHAYELPPSPHVLRTTGQLEPEHAARVTDWFLTAPAPPVEAVAHAYRALERDTRRLFALVRNLGVRVVHVDADPGVSAAELCSDVRDHGLLTLTRDEPHPLFGAFDELRALHDVFGHAALGLGFDLQSEFATWLQCRTLFSSAARPAAFCELVGAVTAYVSTGVKPGLRAKLPPAGWA</sequence>
<dbReference type="EMBL" id="JAPCID010000064">
    <property type="protein sequence ID" value="MDA0141734.1"/>
    <property type="molecule type" value="Genomic_DNA"/>
</dbReference>
<evidence type="ECO:0000313" key="1">
    <source>
        <dbReference type="EMBL" id="MDA0141734.1"/>
    </source>
</evidence>
<reference evidence="1" key="1">
    <citation type="submission" date="2022-10" db="EMBL/GenBank/DDBJ databases">
        <title>The WGS of Solirubrobacter sp. CPCC 204708.</title>
        <authorList>
            <person name="Jiang Z."/>
        </authorList>
    </citation>
    <scope>NUCLEOTIDE SEQUENCE</scope>
    <source>
        <strain evidence="1">CPCC 204708</strain>
    </source>
</reference>
<accession>A0ABT4RT26</accession>
<proteinExistence type="predicted"/>
<keyword evidence="2" id="KW-1185">Reference proteome</keyword>
<evidence type="ECO:0000313" key="2">
    <source>
        <dbReference type="Proteomes" id="UP001147700"/>
    </source>
</evidence>
<name>A0ABT4RT26_9ACTN</name>
<gene>
    <name evidence="1" type="ORF">OJ962_29855</name>
</gene>
<organism evidence="1 2">
    <name type="scientific">Solirubrobacter deserti</name>
    <dbReference type="NCBI Taxonomy" id="2282478"/>
    <lineage>
        <taxon>Bacteria</taxon>
        <taxon>Bacillati</taxon>
        <taxon>Actinomycetota</taxon>
        <taxon>Thermoleophilia</taxon>
        <taxon>Solirubrobacterales</taxon>
        <taxon>Solirubrobacteraceae</taxon>
        <taxon>Solirubrobacter</taxon>
    </lineage>
</organism>
<dbReference type="Proteomes" id="UP001147700">
    <property type="component" value="Unassembled WGS sequence"/>
</dbReference>
<dbReference type="RefSeq" id="WP_202953258.1">
    <property type="nucleotide sequence ID" value="NZ_JAPCID010000064.1"/>
</dbReference>
<comment type="caution">
    <text evidence="1">The sequence shown here is derived from an EMBL/GenBank/DDBJ whole genome shotgun (WGS) entry which is preliminary data.</text>
</comment>